<evidence type="ECO:0000256" key="2">
    <source>
        <dbReference type="SAM" id="MobiDB-lite"/>
    </source>
</evidence>
<dbReference type="OrthoDB" id="6474464at2759"/>
<accession>A0A2A9NRD5</accession>
<proteinExistence type="predicted"/>
<feature type="compositionally biased region" description="Polar residues" evidence="2">
    <location>
        <begin position="254"/>
        <end position="265"/>
    </location>
</feature>
<dbReference type="AlphaFoldDB" id="A0A2A9NRD5"/>
<sequence length="384" mass="42734">MSNKKPQKPATDIKQDKRVKGPPPINTEVANDNSGSKAGSSLPTPKPDDPLSDQGQGRGGATDPRVDSPPETIEMVKIAEALAVIGKNIGAWSKMLENSNPLVTNLVSLKDNVKMREEVKQVRKELEEQIQREKKKMGEWRERLKELMKESLTQRVREQVLAEVKQTVAREVEAKVKQELERQVPQELRTKAEEHEHHIKVIKIQLINRENAFRNSLKTRKEQLLPILRPLAIPPKRVPSSATSMSRSHSSGSATYSTPGTTAGSLITPGNPHGMLFSGSAPFVVSTDELSTVSEVFPRTLDDLLNDLRNDKLKQFLQDYDRNVSETEADGQVTTEKLLREAFDVIGAPHATYILIPSSERASAQRTKNTNTLLSPLVLDRNIA</sequence>
<evidence type="ECO:0000313" key="3">
    <source>
        <dbReference type="EMBL" id="PFH50881.1"/>
    </source>
</evidence>
<protein>
    <submittedName>
        <fullName evidence="3">Uncharacterized protein</fullName>
    </submittedName>
</protein>
<feature type="compositionally biased region" description="Polar residues" evidence="2">
    <location>
        <begin position="28"/>
        <end position="43"/>
    </location>
</feature>
<organism evidence="3 4">
    <name type="scientific">Amanita thiersii Skay4041</name>
    <dbReference type="NCBI Taxonomy" id="703135"/>
    <lineage>
        <taxon>Eukaryota</taxon>
        <taxon>Fungi</taxon>
        <taxon>Dikarya</taxon>
        <taxon>Basidiomycota</taxon>
        <taxon>Agaricomycotina</taxon>
        <taxon>Agaricomycetes</taxon>
        <taxon>Agaricomycetidae</taxon>
        <taxon>Agaricales</taxon>
        <taxon>Pluteineae</taxon>
        <taxon>Amanitaceae</taxon>
        <taxon>Amanita</taxon>
    </lineage>
</organism>
<dbReference type="Proteomes" id="UP000242287">
    <property type="component" value="Unassembled WGS sequence"/>
</dbReference>
<reference evidence="3 4" key="1">
    <citation type="submission" date="2014-02" db="EMBL/GenBank/DDBJ databases">
        <title>Transposable element dynamics among asymbiotic and ectomycorrhizal Amanita fungi.</title>
        <authorList>
            <consortium name="DOE Joint Genome Institute"/>
            <person name="Hess J."/>
            <person name="Skrede I."/>
            <person name="Wolfe B."/>
            <person name="LaButti K."/>
            <person name="Ohm R.A."/>
            <person name="Grigoriev I.V."/>
            <person name="Pringle A."/>
        </authorList>
    </citation>
    <scope>NUCLEOTIDE SEQUENCE [LARGE SCALE GENOMIC DNA]</scope>
    <source>
        <strain evidence="3 4">SKay4041</strain>
    </source>
</reference>
<dbReference type="STRING" id="703135.A0A2A9NRD5"/>
<keyword evidence="1" id="KW-0175">Coiled coil</keyword>
<feature type="region of interest" description="Disordered" evidence="2">
    <location>
        <begin position="236"/>
        <end position="268"/>
    </location>
</feature>
<evidence type="ECO:0000313" key="4">
    <source>
        <dbReference type="Proteomes" id="UP000242287"/>
    </source>
</evidence>
<name>A0A2A9NRD5_9AGAR</name>
<keyword evidence="4" id="KW-1185">Reference proteome</keyword>
<gene>
    <name evidence="3" type="ORF">AMATHDRAFT_3514</name>
</gene>
<feature type="region of interest" description="Disordered" evidence="2">
    <location>
        <begin position="1"/>
        <end position="69"/>
    </location>
</feature>
<feature type="coiled-coil region" evidence="1">
    <location>
        <begin position="109"/>
        <end position="150"/>
    </location>
</feature>
<feature type="compositionally biased region" description="Low complexity" evidence="2">
    <location>
        <begin position="238"/>
        <end position="253"/>
    </location>
</feature>
<evidence type="ECO:0000256" key="1">
    <source>
        <dbReference type="SAM" id="Coils"/>
    </source>
</evidence>
<dbReference type="EMBL" id="KZ301995">
    <property type="protein sequence ID" value="PFH50881.1"/>
    <property type="molecule type" value="Genomic_DNA"/>
</dbReference>